<dbReference type="AlphaFoldDB" id="A0A2T7NPK8"/>
<keyword evidence="1" id="KW-0175">Coiled coil</keyword>
<dbReference type="GO" id="GO:0000444">
    <property type="term" value="C:MIS12/MIND type complex"/>
    <property type="evidence" value="ECO:0007669"/>
    <property type="project" value="InterPro"/>
</dbReference>
<keyword evidence="3" id="KW-1185">Reference proteome</keyword>
<gene>
    <name evidence="2" type="ORF">C0Q70_16363</name>
</gene>
<evidence type="ECO:0000256" key="1">
    <source>
        <dbReference type="SAM" id="Coils"/>
    </source>
</evidence>
<evidence type="ECO:0000313" key="2">
    <source>
        <dbReference type="EMBL" id="PVD23101.1"/>
    </source>
</evidence>
<protein>
    <submittedName>
        <fullName evidence="2">Uncharacterized protein</fullName>
    </submittedName>
</protein>
<feature type="coiled-coil region" evidence="1">
    <location>
        <begin position="119"/>
        <end position="146"/>
    </location>
</feature>
<evidence type="ECO:0000313" key="3">
    <source>
        <dbReference type="Proteomes" id="UP000245119"/>
    </source>
</evidence>
<dbReference type="GO" id="GO:0051301">
    <property type="term" value="P:cell division"/>
    <property type="evidence" value="ECO:0007669"/>
    <property type="project" value="InterPro"/>
</dbReference>
<reference evidence="2 3" key="1">
    <citation type="submission" date="2018-04" db="EMBL/GenBank/DDBJ databases">
        <title>The genome of golden apple snail Pomacea canaliculata provides insight into stress tolerance and invasive adaptation.</title>
        <authorList>
            <person name="Liu C."/>
            <person name="Liu B."/>
            <person name="Ren Y."/>
            <person name="Zhang Y."/>
            <person name="Wang H."/>
            <person name="Li S."/>
            <person name="Jiang F."/>
            <person name="Yin L."/>
            <person name="Zhang G."/>
            <person name="Qian W."/>
            <person name="Fan W."/>
        </authorList>
    </citation>
    <scope>NUCLEOTIDE SEQUENCE [LARGE SCALE GENOMIC DNA]</scope>
    <source>
        <strain evidence="2">SZHN2017</strain>
        <tissue evidence="2">Muscle</tissue>
    </source>
</reference>
<sequence>MRLMTMATIVTMSPSLLPNGVSRHDEFAAQSRAFFSQSLELCKQIPLDLTPSDRLCRLVRLTLKRTLDHLQREFEDLPGIETFNVEALEQVDTALSRMEQEGVFESAVETGRCLPNPINTQMDTTIAELEGSIKRLQQESTKWDALTTELQQKVQEANHFEQLEVATSDLPSDVQEMAQEYLQELPDMNAMTADVCNMIKTTSLLIDDYRHDVSRLQQANTLAHNLRTSFANNLNAETSSGICNPQDLISTLISISK</sequence>
<accession>A0A2T7NPK8</accession>
<dbReference type="GO" id="GO:0007059">
    <property type="term" value="P:chromosome segregation"/>
    <property type="evidence" value="ECO:0007669"/>
    <property type="project" value="InterPro"/>
</dbReference>
<dbReference type="PANTHER" id="PTHR14778">
    <property type="entry name" value="KINETOCHORE-ASSOCIATED PROTEIN DSN1 HOMOLOG"/>
    <property type="match status" value="1"/>
</dbReference>
<dbReference type="EMBL" id="PZQS01000010">
    <property type="protein sequence ID" value="PVD23101.1"/>
    <property type="molecule type" value="Genomic_DNA"/>
</dbReference>
<dbReference type="Proteomes" id="UP000245119">
    <property type="component" value="Linkage Group LG10"/>
</dbReference>
<comment type="caution">
    <text evidence="2">The sequence shown here is derived from an EMBL/GenBank/DDBJ whole genome shotgun (WGS) entry which is preliminary data.</text>
</comment>
<dbReference type="STRING" id="400727.A0A2T7NPK8"/>
<dbReference type="Pfam" id="PF08202">
    <property type="entry name" value="MIS13"/>
    <property type="match status" value="1"/>
</dbReference>
<dbReference type="OrthoDB" id="6090283at2759"/>
<dbReference type="PANTHER" id="PTHR14778:SF2">
    <property type="entry name" value="KINETOCHORE-ASSOCIATED PROTEIN DSN1 HOMOLOG"/>
    <property type="match status" value="1"/>
</dbReference>
<organism evidence="2 3">
    <name type="scientific">Pomacea canaliculata</name>
    <name type="common">Golden apple snail</name>
    <dbReference type="NCBI Taxonomy" id="400727"/>
    <lineage>
        <taxon>Eukaryota</taxon>
        <taxon>Metazoa</taxon>
        <taxon>Spiralia</taxon>
        <taxon>Lophotrochozoa</taxon>
        <taxon>Mollusca</taxon>
        <taxon>Gastropoda</taxon>
        <taxon>Caenogastropoda</taxon>
        <taxon>Architaenioglossa</taxon>
        <taxon>Ampullarioidea</taxon>
        <taxon>Ampullariidae</taxon>
        <taxon>Pomacea</taxon>
    </lineage>
</organism>
<proteinExistence type="predicted"/>
<dbReference type="InterPro" id="IPR013218">
    <property type="entry name" value="Dsn1/Mis13"/>
</dbReference>
<name>A0A2T7NPK8_POMCA</name>